<keyword evidence="3" id="KW-1185">Reference proteome</keyword>
<dbReference type="NCBIfam" id="TIGR04433">
    <property type="entry name" value="UrcA_uranyl"/>
    <property type="match status" value="1"/>
</dbReference>
<evidence type="ECO:0000256" key="1">
    <source>
        <dbReference type="SAM" id="SignalP"/>
    </source>
</evidence>
<keyword evidence="1" id="KW-0732">Signal</keyword>
<organism evidence="2 3">
    <name type="scientific">Sphingomonas cremea</name>
    <dbReference type="NCBI Taxonomy" id="2904799"/>
    <lineage>
        <taxon>Bacteria</taxon>
        <taxon>Pseudomonadati</taxon>
        <taxon>Pseudomonadota</taxon>
        <taxon>Alphaproteobacteria</taxon>
        <taxon>Sphingomonadales</taxon>
        <taxon>Sphingomonadaceae</taxon>
        <taxon>Sphingomonas</taxon>
    </lineage>
</organism>
<comment type="caution">
    <text evidence="2">The sequence shown here is derived from an EMBL/GenBank/DDBJ whole genome shotgun (WGS) entry which is preliminary data.</text>
</comment>
<feature type="chain" id="PRO_5040945882" evidence="1">
    <location>
        <begin position="29"/>
        <end position="135"/>
    </location>
</feature>
<accession>A0A9X1TZK9</accession>
<dbReference type="AlphaFoldDB" id="A0A9X1TZK9"/>
<proteinExistence type="predicted"/>
<dbReference type="InterPro" id="IPR030972">
    <property type="entry name" value="UrcA_uranyl"/>
</dbReference>
<name>A0A9X1TZK9_9SPHN</name>
<dbReference type="Proteomes" id="UP001139410">
    <property type="component" value="Unassembled WGS sequence"/>
</dbReference>
<feature type="signal peptide" evidence="1">
    <location>
        <begin position="1"/>
        <end position="28"/>
    </location>
</feature>
<protein>
    <submittedName>
        <fullName evidence="2">UrcA family protein</fullName>
    </submittedName>
</protein>
<evidence type="ECO:0000313" key="3">
    <source>
        <dbReference type="Proteomes" id="UP001139410"/>
    </source>
</evidence>
<dbReference type="RefSeq" id="WP_235068637.1">
    <property type="nucleotide sequence ID" value="NZ_JAKFGM010000003.1"/>
</dbReference>
<gene>
    <name evidence="2" type="ORF">LVY65_12785</name>
</gene>
<reference evidence="2" key="1">
    <citation type="submission" date="2022-01" db="EMBL/GenBank/DDBJ databases">
        <authorList>
            <person name="Jo J.-H."/>
            <person name="Im W.-T."/>
        </authorList>
    </citation>
    <scope>NUCLEOTIDE SEQUENCE</scope>
    <source>
        <strain evidence="2">G124</strain>
    </source>
</reference>
<dbReference type="EMBL" id="JAKFGM010000003">
    <property type="protein sequence ID" value="MCF2515932.1"/>
    <property type="molecule type" value="Genomic_DNA"/>
</dbReference>
<evidence type="ECO:0000313" key="2">
    <source>
        <dbReference type="EMBL" id="MCF2515932.1"/>
    </source>
</evidence>
<sequence>MLARFNRKTAAVLSGVTASLLVAASASAAQQGPVVVYAEPDNVRTERVTYADLNLADRADQRKLGHRVTGAVKRVCLFENSRSGLQDAGYYGCADDAWDGAKPQIAQAIQRAKDIAMTGKSSIAATAISINVASR</sequence>